<organism evidence="1 2">
    <name type="scientific">Rhinolophus ferrumequinum</name>
    <name type="common">Greater horseshoe bat</name>
    <dbReference type="NCBI Taxonomy" id="59479"/>
    <lineage>
        <taxon>Eukaryota</taxon>
        <taxon>Metazoa</taxon>
        <taxon>Chordata</taxon>
        <taxon>Craniata</taxon>
        <taxon>Vertebrata</taxon>
        <taxon>Euteleostomi</taxon>
        <taxon>Mammalia</taxon>
        <taxon>Eutheria</taxon>
        <taxon>Laurasiatheria</taxon>
        <taxon>Chiroptera</taxon>
        <taxon>Yinpterochiroptera</taxon>
        <taxon>Rhinolophoidea</taxon>
        <taxon>Rhinolophidae</taxon>
        <taxon>Rhinolophinae</taxon>
        <taxon>Rhinolophus</taxon>
    </lineage>
</organism>
<dbReference type="PANTHER" id="PTHR19446">
    <property type="entry name" value="REVERSE TRANSCRIPTASES"/>
    <property type="match status" value="1"/>
</dbReference>
<evidence type="ECO:0000313" key="1">
    <source>
        <dbReference type="EMBL" id="KAF6323422.1"/>
    </source>
</evidence>
<gene>
    <name evidence="1" type="ORF">mRhiFer1_008399</name>
</gene>
<proteinExistence type="predicted"/>
<dbReference type="Proteomes" id="UP000585614">
    <property type="component" value="Unassembled WGS sequence"/>
</dbReference>
<dbReference type="EMBL" id="JACAGC010000013">
    <property type="protein sequence ID" value="KAF6323422.1"/>
    <property type="molecule type" value="Genomic_DNA"/>
</dbReference>
<name>A0A7J7VE66_RHIFE</name>
<sequence>MKPNVSRRKEIVKIRAELNEIENKKTIEKINVTKHWFFEKINKIDKLLARLTKIKREKTNKIRNERGEVIMDATEIQRIIQEYYEGLHATKFNNLEEMDKFLETYSLPKLNHEELENLNRLITSKEIESVIRNFSKSKSPEQDDFTSEFYQTFKEDLIPVLLEFFPKNWTKDNIP</sequence>
<comment type="caution">
    <text evidence="1">The sequence shown here is derived from an EMBL/GenBank/DDBJ whole genome shotgun (WGS) entry which is preliminary data.</text>
</comment>
<accession>A0A7J7VE66</accession>
<dbReference type="AlphaFoldDB" id="A0A7J7VE66"/>
<protein>
    <submittedName>
        <fullName evidence="1">Uncharacterized protein</fullName>
    </submittedName>
</protein>
<reference evidence="1 2" key="1">
    <citation type="journal article" date="2020" name="Nature">
        <title>Six reference-quality genomes reveal evolution of bat adaptations.</title>
        <authorList>
            <person name="Jebb D."/>
            <person name="Huang Z."/>
            <person name="Pippel M."/>
            <person name="Hughes G.M."/>
            <person name="Lavrichenko K."/>
            <person name="Devanna P."/>
            <person name="Winkler S."/>
            <person name="Jermiin L.S."/>
            <person name="Skirmuntt E.C."/>
            <person name="Katzourakis A."/>
            <person name="Burkitt-Gray L."/>
            <person name="Ray D.A."/>
            <person name="Sullivan K.A.M."/>
            <person name="Roscito J.G."/>
            <person name="Kirilenko B.M."/>
            <person name="Davalos L.M."/>
            <person name="Corthals A.P."/>
            <person name="Power M.L."/>
            <person name="Jones G."/>
            <person name="Ransome R.D."/>
            <person name="Dechmann D.K.N."/>
            <person name="Locatelli A.G."/>
            <person name="Puechmaille S.J."/>
            <person name="Fedrigo O."/>
            <person name="Jarvis E.D."/>
            <person name="Hiller M."/>
            <person name="Vernes S.C."/>
            <person name="Myers E.W."/>
            <person name="Teeling E.C."/>
        </authorList>
    </citation>
    <scope>NUCLEOTIDE SEQUENCE [LARGE SCALE GENOMIC DNA]</scope>
    <source>
        <strain evidence="1">MRhiFer1</strain>
        <tissue evidence="1">Lung</tissue>
    </source>
</reference>
<evidence type="ECO:0000313" key="2">
    <source>
        <dbReference type="Proteomes" id="UP000585614"/>
    </source>
</evidence>